<reference evidence="3 4" key="1">
    <citation type="submission" date="2016-10" db="EMBL/GenBank/DDBJ databases">
        <authorList>
            <person name="de Groot N.N."/>
        </authorList>
    </citation>
    <scope>NUCLEOTIDE SEQUENCE [LARGE SCALE GENOMIC DNA]</scope>
    <source>
        <strain evidence="3 4">LMG 2247</strain>
    </source>
</reference>
<accession>A0A1G8PBV2</accession>
<dbReference type="AlphaFoldDB" id="A0A1G8PBV2"/>
<dbReference type="EMBL" id="FNCJ01000044">
    <property type="protein sequence ID" value="SDI89788.1"/>
    <property type="molecule type" value="Genomic_DNA"/>
</dbReference>
<organism evidence="3 4">
    <name type="scientific">Paraburkholderia phenazinium</name>
    <dbReference type="NCBI Taxonomy" id="60549"/>
    <lineage>
        <taxon>Bacteria</taxon>
        <taxon>Pseudomonadati</taxon>
        <taxon>Pseudomonadota</taxon>
        <taxon>Betaproteobacteria</taxon>
        <taxon>Burkholderiales</taxon>
        <taxon>Burkholderiaceae</taxon>
        <taxon>Paraburkholderia</taxon>
    </lineage>
</organism>
<gene>
    <name evidence="3" type="ORF">SAMN05216466_14411</name>
</gene>
<keyword evidence="1" id="KW-0812">Transmembrane</keyword>
<evidence type="ECO:0000256" key="1">
    <source>
        <dbReference type="SAM" id="Phobius"/>
    </source>
</evidence>
<feature type="transmembrane region" description="Helical" evidence="1">
    <location>
        <begin position="12"/>
        <end position="34"/>
    </location>
</feature>
<keyword evidence="1" id="KW-0472">Membrane</keyword>
<name>A0A1G8PBV2_9BURK</name>
<dbReference type="Proteomes" id="UP000199706">
    <property type="component" value="Unassembled WGS sequence"/>
</dbReference>
<dbReference type="RefSeq" id="WP_090696054.1">
    <property type="nucleotide sequence ID" value="NZ_CADERL010000016.1"/>
</dbReference>
<keyword evidence="1" id="KW-1133">Transmembrane helix</keyword>
<sequence length="116" mass="12492">MKPSTIKMLRAYLLTASCAAMAIEAAALLAIGLFGVSEDVFTSLTFRMATAVAIVCVVLLTRIVARAAFASALSHHYATIADGRSNTISVSPVCPVRMLVILHLQFKRRAIEWARA</sequence>
<feature type="chain" id="PRO_5011472484" evidence="2">
    <location>
        <begin position="23"/>
        <end position="116"/>
    </location>
</feature>
<feature type="transmembrane region" description="Helical" evidence="1">
    <location>
        <begin position="46"/>
        <end position="65"/>
    </location>
</feature>
<protein>
    <submittedName>
        <fullName evidence="3">Uncharacterized protein</fullName>
    </submittedName>
</protein>
<proteinExistence type="predicted"/>
<evidence type="ECO:0000256" key="2">
    <source>
        <dbReference type="SAM" id="SignalP"/>
    </source>
</evidence>
<dbReference type="OrthoDB" id="9007359at2"/>
<feature type="signal peptide" evidence="2">
    <location>
        <begin position="1"/>
        <end position="22"/>
    </location>
</feature>
<keyword evidence="2" id="KW-0732">Signal</keyword>
<evidence type="ECO:0000313" key="4">
    <source>
        <dbReference type="Proteomes" id="UP000199706"/>
    </source>
</evidence>
<evidence type="ECO:0000313" key="3">
    <source>
        <dbReference type="EMBL" id="SDI89788.1"/>
    </source>
</evidence>